<dbReference type="SUPFAM" id="SSF48371">
    <property type="entry name" value="ARM repeat"/>
    <property type="match status" value="1"/>
</dbReference>
<keyword evidence="5" id="KW-1185">Reference proteome</keyword>
<dbReference type="PANTHER" id="PTHR23315">
    <property type="entry name" value="U BOX DOMAIN-CONTAINING"/>
    <property type="match status" value="1"/>
</dbReference>
<evidence type="ECO:0000259" key="3">
    <source>
        <dbReference type="Pfam" id="PF04826"/>
    </source>
</evidence>
<feature type="domain" description="Armadillo repeat-containing" evidence="3">
    <location>
        <begin position="42"/>
        <end position="192"/>
    </location>
</feature>
<feature type="repeat" description="ARM" evidence="2">
    <location>
        <begin position="155"/>
        <end position="197"/>
    </location>
</feature>
<evidence type="ECO:0000256" key="2">
    <source>
        <dbReference type="PROSITE-ProRule" id="PRU00259"/>
    </source>
</evidence>
<dbReference type="EMBL" id="NBNE01007566">
    <property type="protein sequence ID" value="OWZ00499.1"/>
    <property type="molecule type" value="Genomic_DNA"/>
</dbReference>
<feature type="repeat" description="ARM" evidence="2">
    <location>
        <begin position="32"/>
        <end position="74"/>
    </location>
</feature>
<sequence length="402" mass="42991">MQNGSVKNHNATSVLVNLSSVPKYESVVDAAGAIPIFVQMLHSNDSNETVHAALAIANLTADVSVRDSIGHAGAIPPLARLVKYGGDEEKSQATAALIDLAVERHLRSQISRENCIPSLVELVRSGTDLQQERAAHLLQNLALSSANEAKIGEAGAIGPLLRMVKNGNDVHKEKATRALVNLSHNAENKRVITKSDGIARLAKLLLDGNQVHKEYTMAILWNLVTMKNVETLYQIVNASTIPLLAQLAQHGSTPRQCDEARRTMVQFSIACLEHPAVDMDVIPALVAVVGGQSSPARSSAAAALANLSYQDKSAYIPVILESGGVHVLIKLLRDENPGDERECGIIALVNLSNYTEAKTAIVDAGGLAALSGLSQVGTEREQDFAQCALSKMITNSKFHLQY</sequence>
<feature type="repeat" description="ARM" evidence="2">
    <location>
        <begin position="323"/>
        <end position="366"/>
    </location>
</feature>
<dbReference type="PANTHER" id="PTHR23315:SF7">
    <property type="entry name" value="U-BOX DOMAIN-CONTAINING PROTEIN 4"/>
    <property type="match status" value="1"/>
</dbReference>
<dbReference type="InterPro" id="IPR016024">
    <property type="entry name" value="ARM-type_fold"/>
</dbReference>
<evidence type="ECO:0000313" key="5">
    <source>
        <dbReference type="Proteomes" id="UP000198211"/>
    </source>
</evidence>
<dbReference type="Pfam" id="PF04826">
    <property type="entry name" value="Arm_2"/>
    <property type="match status" value="1"/>
</dbReference>
<feature type="repeat" description="ARM" evidence="2">
    <location>
        <begin position="114"/>
        <end position="156"/>
    </location>
</feature>
<dbReference type="InterPro" id="IPR000225">
    <property type="entry name" value="Armadillo"/>
</dbReference>
<evidence type="ECO:0000313" key="4">
    <source>
        <dbReference type="EMBL" id="OWZ00499.1"/>
    </source>
</evidence>
<dbReference type="InterPro" id="IPR011989">
    <property type="entry name" value="ARM-like"/>
</dbReference>
<accession>A0A225V6C0</accession>
<dbReference type="InterPro" id="IPR006911">
    <property type="entry name" value="ARM-rpt_dom"/>
</dbReference>
<dbReference type="Gene3D" id="1.25.10.10">
    <property type="entry name" value="Leucine-rich Repeat Variant"/>
    <property type="match status" value="3"/>
</dbReference>
<dbReference type="Proteomes" id="UP000198211">
    <property type="component" value="Unassembled WGS sequence"/>
</dbReference>
<organism evidence="4 5">
    <name type="scientific">Phytophthora megakarya</name>
    <dbReference type="NCBI Taxonomy" id="4795"/>
    <lineage>
        <taxon>Eukaryota</taxon>
        <taxon>Sar</taxon>
        <taxon>Stramenopiles</taxon>
        <taxon>Oomycota</taxon>
        <taxon>Peronosporomycetes</taxon>
        <taxon>Peronosporales</taxon>
        <taxon>Peronosporaceae</taxon>
        <taxon>Phytophthora</taxon>
    </lineage>
</organism>
<protein>
    <recommendedName>
        <fullName evidence="3">Armadillo repeat-containing domain-containing protein</fullName>
    </recommendedName>
</protein>
<dbReference type="STRING" id="4795.A0A225V6C0"/>
<dbReference type="AlphaFoldDB" id="A0A225V6C0"/>
<dbReference type="SMART" id="SM00185">
    <property type="entry name" value="ARM"/>
    <property type="match status" value="8"/>
</dbReference>
<evidence type="ECO:0000256" key="1">
    <source>
        <dbReference type="ARBA" id="ARBA00010553"/>
    </source>
</evidence>
<name>A0A225V6C0_9STRA</name>
<dbReference type="OrthoDB" id="10253041at2759"/>
<comment type="caution">
    <text evidence="4">The sequence shown here is derived from an EMBL/GenBank/DDBJ whole genome shotgun (WGS) entry which is preliminary data.</text>
</comment>
<dbReference type="PROSITE" id="PS50176">
    <property type="entry name" value="ARM_REPEAT"/>
    <property type="match status" value="4"/>
</dbReference>
<gene>
    <name evidence="4" type="ORF">PHMEG_00028296</name>
</gene>
<comment type="similarity">
    <text evidence="1">Belongs to the eutherian X-chromosome-specific Armcx family.</text>
</comment>
<reference evidence="5" key="1">
    <citation type="submission" date="2017-03" db="EMBL/GenBank/DDBJ databases">
        <title>Phytopthora megakarya and P. palmivora, two closely related causual agents of cacao black pod achieved similar genome size and gene model numbers by different mechanisms.</title>
        <authorList>
            <person name="Ali S."/>
            <person name="Shao J."/>
            <person name="Larry D.J."/>
            <person name="Kronmiller B."/>
            <person name="Shen D."/>
            <person name="Strem M.D."/>
            <person name="Melnick R.L."/>
            <person name="Guiltinan M.J."/>
            <person name="Tyler B.M."/>
            <person name="Meinhardt L.W."/>
            <person name="Bailey B.A."/>
        </authorList>
    </citation>
    <scope>NUCLEOTIDE SEQUENCE [LARGE SCALE GENOMIC DNA]</scope>
    <source>
        <strain evidence="5">zdho120</strain>
    </source>
</reference>
<proteinExistence type="inferred from homology"/>